<reference evidence="2 3" key="1">
    <citation type="submission" date="2021-06" db="EMBL/GenBank/DDBJ databases">
        <authorList>
            <person name="Lee D.H."/>
        </authorList>
    </citation>
    <scope>NUCLEOTIDE SEQUENCE [LARGE SCALE GENOMIC DNA]</scope>
    <source>
        <strain evidence="2 3">MMS21-HV4-11</strain>
    </source>
</reference>
<sequence length="223" mass="24485">MTRTVTFDFYGTLVQWHEGVEKGFRAIVARHGKPGMDLAPLIHAFHAEGRRLRDTPPWRPYRDVLRQSLRFALDHGGLAIRDEDVEGLIAGLSRLPVHPDVPAALAALRAGGWRLAAISNTDDDLIAGSLPGLGLALDAVITAQQARAYKPDPRLFHHAHAVLCVTPADTVHVAASQPLDMAVCRALGIRAYWVNRRAETADPQWYPFTEVRDVAEAARSILA</sequence>
<proteinExistence type="predicted"/>
<dbReference type="InterPro" id="IPR051540">
    <property type="entry name" value="S-2-haloacid_dehalogenase"/>
</dbReference>
<gene>
    <name evidence="2" type="ORF">KQ910_08325</name>
</gene>
<organism evidence="2 3">
    <name type="scientific">Reyranella humidisoli</name>
    <dbReference type="NCBI Taxonomy" id="2849149"/>
    <lineage>
        <taxon>Bacteria</taxon>
        <taxon>Pseudomonadati</taxon>
        <taxon>Pseudomonadota</taxon>
        <taxon>Alphaproteobacteria</taxon>
        <taxon>Hyphomicrobiales</taxon>
        <taxon>Reyranellaceae</taxon>
        <taxon>Reyranella</taxon>
    </lineage>
</organism>
<dbReference type="InterPro" id="IPR006439">
    <property type="entry name" value="HAD-SF_hydro_IA"/>
</dbReference>
<protein>
    <submittedName>
        <fullName evidence="2">Haloacid dehalogenase type II</fullName>
    </submittedName>
</protein>
<dbReference type="NCBIfam" id="TIGR01493">
    <property type="entry name" value="HAD-SF-IA-v2"/>
    <property type="match status" value="1"/>
</dbReference>
<dbReference type="InterPro" id="IPR006328">
    <property type="entry name" value="2-HAD"/>
</dbReference>
<dbReference type="EMBL" id="JAHOPB010000001">
    <property type="protein sequence ID" value="MBU8873766.1"/>
    <property type="molecule type" value="Genomic_DNA"/>
</dbReference>
<name>A0ABS6IGP0_9HYPH</name>
<evidence type="ECO:0000256" key="1">
    <source>
        <dbReference type="ARBA" id="ARBA00022801"/>
    </source>
</evidence>
<dbReference type="Pfam" id="PF00702">
    <property type="entry name" value="Hydrolase"/>
    <property type="match status" value="1"/>
</dbReference>
<evidence type="ECO:0000313" key="2">
    <source>
        <dbReference type="EMBL" id="MBU8873766.1"/>
    </source>
</evidence>
<dbReference type="RefSeq" id="WP_216958234.1">
    <property type="nucleotide sequence ID" value="NZ_JAHOPB010000001.1"/>
</dbReference>
<evidence type="ECO:0000313" key="3">
    <source>
        <dbReference type="Proteomes" id="UP000727907"/>
    </source>
</evidence>
<dbReference type="NCBIfam" id="TIGR01428">
    <property type="entry name" value="HAD_type_II"/>
    <property type="match status" value="1"/>
</dbReference>
<dbReference type="Proteomes" id="UP000727907">
    <property type="component" value="Unassembled WGS sequence"/>
</dbReference>
<dbReference type="PANTHER" id="PTHR43316:SF3">
    <property type="entry name" value="HALOACID DEHALOGENASE, TYPE II (AFU_ORTHOLOGUE AFUA_2G07750)-RELATED"/>
    <property type="match status" value="1"/>
</dbReference>
<dbReference type="SFLD" id="SFLDG01129">
    <property type="entry name" value="C1.5:_HAD__Beta-PGM__Phosphata"/>
    <property type="match status" value="1"/>
</dbReference>
<comment type="caution">
    <text evidence="2">The sequence shown here is derived from an EMBL/GenBank/DDBJ whole genome shotgun (WGS) entry which is preliminary data.</text>
</comment>
<keyword evidence="1" id="KW-0378">Hydrolase</keyword>
<keyword evidence="3" id="KW-1185">Reference proteome</keyword>
<dbReference type="SFLD" id="SFLDS00003">
    <property type="entry name" value="Haloacid_Dehalogenase"/>
    <property type="match status" value="1"/>
</dbReference>
<accession>A0ABS6IGP0</accession>
<dbReference type="PANTHER" id="PTHR43316">
    <property type="entry name" value="HYDROLASE, HALOACID DELAHOGENASE-RELATED"/>
    <property type="match status" value="1"/>
</dbReference>